<organism evidence="1 2">
    <name type="scientific">Mycobacteroides immunogenum</name>
    <dbReference type="NCBI Taxonomy" id="83262"/>
    <lineage>
        <taxon>Bacteria</taxon>
        <taxon>Bacillati</taxon>
        <taxon>Actinomycetota</taxon>
        <taxon>Actinomycetes</taxon>
        <taxon>Mycobacteriales</taxon>
        <taxon>Mycobacteriaceae</taxon>
        <taxon>Mycobacteroides</taxon>
    </lineage>
</organism>
<name>A0A7V8LQT5_9MYCO</name>
<evidence type="ECO:0008006" key="3">
    <source>
        <dbReference type="Google" id="ProtNLM"/>
    </source>
</evidence>
<evidence type="ECO:0000313" key="2">
    <source>
        <dbReference type="Proteomes" id="UP000037843"/>
    </source>
</evidence>
<protein>
    <recommendedName>
        <fullName evidence="3">HNH endonuclease</fullName>
    </recommendedName>
</protein>
<dbReference type="EMBL" id="LJFO01000003">
    <property type="protein sequence ID" value="KPG14280.1"/>
    <property type="molecule type" value="Genomic_DNA"/>
</dbReference>
<dbReference type="AlphaFoldDB" id="A0A7V8LQT5"/>
<accession>A0A7V8LQT5</accession>
<dbReference type="Proteomes" id="UP000037843">
    <property type="component" value="Unassembled WGS sequence"/>
</dbReference>
<proteinExistence type="predicted"/>
<gene>
    <name evidence="1" type="ORF">AN908_06805</name>
</gene>
<reference evidence="1 2" key="1">
    <citation type="submission" date="2015-09" db="EMBL/GenBank/DDBJ databases">
        <title>Genome Sequences of Mycobacterium immunogenum Isolates, Recuperated from a Chloraminated Drinking Water Distribution System Simulator Subjected to Episodes of Nitrification.</title>
        <authorList>
            <person name="Gomez-Alvarez V."/>
            <person name="Revetta R.P."/>
        </authorList>
    </citation>
    <scope>NUCLEOTIDE SEQUENCE [LARGE SCALE GENOMIC DNA]</scope>
    <source>
        <strain evidence="1 2">H008</strain>
    </source>
</reference>
<sequence length="143" mass="16422">MSGNVRQKAGENAAKVDRLYQKARQRAKRKSQICVHCHEAVDLSLKSICRFVDTSGYSVERAREIPFYCGDPGCKGSHSRKPNPWSWSANHKIPVDQLPPDSPLLYDDSNIEAMHLRCNKQVNKYGAESPREKKFRTSRDWFL</sequence>
<comment type="caution">
    <text evidence="1">The sequence shown here is derived from an EMBL/GenBank/DDBJ whole genome shotgun (WGS) entry which is preliminary data.</text>
</comment>
<evidence type="ECO:0000313" key="1">
    <source>
        <dbReference type="EMBL" id="KPG14280.1"/>
    </source>
</evidence>